<keyword evidence="4" id="KW-0256">Endoplasmic reticulum</keyword>
<feature type="region of interest" description="Disordered" evidence="6">
    <location>
        <begin position="639"/>
        <end position="947"/>
    </location>
</feature>
<feature type="region of interest" description="Disordered" evidence="6">
    <location>
        <begin position="446"/>
        <end position="468"/>
    </location>
</feature>
<feature type="compositionally biased region" description="Basic and acidic residues" evidence="6">
    <location>
        <begin position="712"/>
        <end position="842"/>
    </location>
</feature>
<feature type="compositionally biased region" description="Low complexity" evidence="6">
    <location>
        <begin position="1"/>
        <end position="24"/>
    </location>
</feature>
<protein>
    <recommendedName>
        <fullName evidence="7">Sec16 Sec23-binding domain-containing protein</fullName>
    </recommendedName>
</protein>
<dbReference type="GO" id="GO:0007030">
    <property type="term" value="P:Golgi organization"/>
    <property type="evidence" value="ECO:0007669"/>
    <property type="project" value="TreeGrafter"/>
</dbReference>
<dbReference type="Pfam" id="PF12931">
    <property type="entry name" value="TPR_Sec16"/>
    <property type="match status" value="1"/>
</dbReference>
<dbReference type="Gene3D" id="1.25.40.1030">
    <property type="match status" value="1"/>
</dbReference>
<keyword evidence="3" id="KW-0813">Transport</keyword>
<dbReference type="EMBL" id="JXJN01021554">
    <property type="status" value="NOT_ANNOTATED_CDS"/>
    <property type="molecule type" value="Genomic_DNA"/>
</dbReference>
<reference evidence="8" key="2">
    <citation type="submission" date="2020-05" db="UniProtKB">
        <authorList>
            <consortium name="EnsemblMetazoa"/>
        </authorList>
    </citation>
    <scope>IDENTIFICATION</scope>
    <source>
        <strain evidence="8">IAEA</strain>
    </source>
</reference>
<feature type="region of interest" description="Disordered" evidence="6">
    <location>
        <begin position="1007"/>
        <end position="1043"/>
    </location>
</feature>
<sequence>MQPSSKTTTTTAMPSSNNSNNNNNGWQQQQPTLLNNNVFEQQQQQQSLQTAQHLSHQRLQPSATTNYTNISQHHCVKAPTNIYNKTIGGHQEGGNYFQEATVNAAKLANSVNFFDNSTNNNNNQSDGWSDCDWNDNNTLGQQQQFNDNSTTTNQQYQLPPSNVNTINVIAESFSPQSSQNDNWNWSTLAERSSKNVGINNKQKSDNWNWSTVENEQQQHQTTALATELSHVVLPSLATPPPPPSEFSTENHNYNTSAMLTSPTSSTLNNIPNSVFMSQAKPVTLPIRQYAASPLTGKASAGMEENTIMPPQGFQNPEEIPIHTVGASPPSSSNGTPPLIKIPSTSGNPFKRTGLPQHHRAAGFLPPVAANNQLFSMTAPPPPADFANPSTGNVNAMEPENNELPSQENQEVLPQPQNVVHSVALSAYPPQPLNDERNQYLKTSHLSENTTTHAEEEQQFETDGLMPPPGLSRLVLGEPELEANERLVTGTETPALNNTTTVMHLEERQADGEDTDTENNAIGTLDSAVTICTNSNVATNASDRNLYFVPGESQANNDQRVVTGVEIAEQREIELDGENLEDQQQQQQQQQLPAESRNQPPVEGAADNVEPSNPTTLINNNYALNTVEDVLQSPTQLLNKGKDLLSNSSPNDDEESDERLLNERSHSTGTAIAAKTRSKYDVERVNSRRTTKRRSIDRYESDEEAYSEGEEYSSEREHEREMERHRHYRESSTRSDRGTGGADEDKPFIRRQRVNGDKRDKHYYQERERERERIERDRERKELTGKYEKRSQRYSNQERFEIGTKYETEESLRFDSRKDLSRRSIRYPDSERERARRSDRSDQGGDYNEYNRGRSFRSSKRGDDGRISERRRAVRDGVGLATDDYETNTIERRRGGRSDRPRDGRYREDPRYDLRDYEEYRKHSSRNTRESDVDKDGPRSARVHHDSRHMPGAMYTGYPTTAYDPYAAYFYGQMARTNPQAYAEWYKKYYGHTTATVMMPNILTGDQSSNANSAVEATRTTAGTDGRESVHSGRSSAHNGQRDRYTHAYITQSNEYQRHYHRRQQQRQQQMAFNQSLNSTMFTDDDSLNQNCDFYAGSVKPATGVSVGNIGGGRLSSANSHSNLSQIHGAYYANLSTSIIPATVTGGSYYARSDYADSTRTGPMSIHDIDTLTTEPQRLTPLKFLNEHAVINFASGILVTLKPKYAPNGNVNNVVNLLRCKPNDETRKLFRVFPGPLVRGLTHKKTIIEFCEEQIHLGPLDTTIYAKQLIVNNNERYKASYTLMWNLLILLLRQNGMVVGTDIAELLLKNQQQFPYESLLLAFESNNTSKSGSNTSEDLHSTDDILDDKELPLNKGTDLPIPENPVLVTGVEEKSAESSCSLLNDADVTDKFRQYLLYGNVNEALEWATDNNLWGHALFLASKLDRRTHANVMMKFANKLSLNDPLQTLYQLMSGRIPSSVTCLQDQKWGDWRPHLSMILSNTSQKPELDRKAITTLGDSLFNRGDLYAAHFCYLMAQVGFGRYQCTAIMETALQQHLPRLVLLGSSHYKQFNEFAHNEAIIMTEIYEYACSLNDEKFSLIEFQPYKFLLATRLLDYGYHLRSLMYLEQIALHISRDPTKYENSFIKKVYELADRLKFHDPVLEKPLDDHNAHQQMLQSHDDRDNLNTNFQQMEEKKWLQTLRELTQQNKANNDNNMAQSSENNAYNYQHQHQQQQQQQIDQQFMEINKQFSELNLQYEQHRHHNQTEQQASPAINNDTVYYNSDQSQQAQQPRKEPDHLLANTMTTPQQQTEFPATTNTNDLNLNSSIPTYDNSATSGLDSTSMPLMIGPQDIHQNQYAGSVATTSHYEQHQPSYYLTAEQLNSGAASGNYDFLSTGQQQQSLPQNLLDDMPPATLDDSDKKSEFFSKQNKSSCSTIKTIMKQQRKLKLKPLPLASMQSPTITTATPLLSSHLFFSNKQFNRSNCSNTRVNISKKSSSTSDETLVSEEESAKEHDIANIMNTTTTAALLVSNKNLYKTTITENKSNSAATYSVYNNVSNNVENQLQQTPKLNSINISKSFKVKTIATTAINTTITNTKPLHYDLSTSSCLATSAVAAACIDGGHLIKKVNFILPGTRLTEDEGDEGDEEEEEDDDDDDDDDNEGNSQQANNIDDIEKFDNINKKSIKQHLPIKLPATGHFGRTRKNIVYNGTYPIDMPLAMEKFGHLTHRYNTDRSITKNDPITYNILMRDFIEAFRVGEYAKEDERPTHVTNELAADLDILGKTKLSPSCPSSPSPSTSHCKRAHQHYQSSHRPATPQIWSMQELIANPHVPLNYKKMCHEVEQSLQQFEDYIDTKAIEDNSNVPVLRTFDIDRPILGGSKMINDRKKLKTL</sequence>
<evidence type="ECO:0000256" key="1">
    <source>
        <dbReference type="ARBA" id="ARBA00004240"/>
    </source>
</evidence>
<dbReference type="VEuPathDB" id="VectorBase:GPPI042241"/>
<evidence type="ECO:0000313" key="8">
    <source>
        <dbReference type="EnsemblMetazoa" id="GPPI042241-PA"/>
    </source>
</evidence>
<dbReference type="GO" id="GO:0016192">
    <property type="term" value="P:vesicle-mediated transport"/>
    <property type="evidence" value="ECO:0007669"/>
    <property type="project" value="UniProtKB-KW"/>
</dbReference>
<dbReference type="STRING" id="67801.A0A1B0BVZ0"/>
<feature type="region of interest" description="Disordered" evidence="6">
    <location>
        <begin position="2117"/>
        <end position="2157"/>
    </location>
</feature>
<feature type="compositionally biased region" description="Acidic residues" evidence="6">
    <location>
        <begin position="699"/>
        <end position="711"/>
    </location>
</feature>
<comment type="subcellular location">
    <subcellularLocation>
        <location evidence="1">Endoplasmic reticulum</location>
    </subcellularLocation>
</comment>
<dbReference type="PANTHER" id="PTHR13402">
    <property type="entry name" value="RGPR-RELATED"/>
    <property type="match status" value="1"/>
</dbReference>
<dbReference type="GO" id="GO:0070971">
    <property type="term" value="C:endoplasmic reticulum exit site"/>
    <property type="evidence" value="ECO:0007669"/>
    <property type="project" value="TreeGrafter"/>
</dbReference>
<organism evidence="8 9">
    <name type="scientific">Glossina palpalis gambiensis</name>
    <dbReference type="NCBI Taxonomy" id="67801"/>
    <lineage>
        <taxon>Eukaryota</taxon>
        <taxon>Metazoa</taxon>
        <taxon>Ecdysozoa</taxon>
        <taxon>Arthropoda</taxon>
        <taxon>Hexapoda</taxon>
        <taxon>Insecta</taxon>
        <taxon>Pterygota</taxon>
        <taxon>Neoptera</taxon>
        <taxon>Endopterygota</taxon>
        <taxon>Diptera</taxon>
        <taxon>Brachycera</taxon>
        <taxon>Muscomorpha</taxon>
        <taxon>Hippoboscoidea</taxon>
        <taxon>Glossinidae</taxon>
        <taxon>Glossina</taxon>
    </lineage>
</organism>
<evidence type="ECO:0000313" key="9">
    <source>
        <dbReference type="Proteomes" id="UP000092460"/>
    </source>
</evidence>
<evidence type="ECO:0000256" key="4">
    <source>
        <dbReference type="ARBA" id="ARBA00022824"/>
    </source>
</evidence>
<evidence type="ECO:0000256" key="3">
    <source>
        <dbReference type="ARBA" id="ARBA00022448"/>
    </source>
</evidence>
<name>A0A1B0BVZ0_9MUSC</name>
<evidence type="ECO:0000256" key="5">
    <source>
        <dbReference type="ARBA" id="ARBA00022892"/>
    </source>
</evidence>
<dbReference type="EMBL" id="JXJN01021555">
    <property type="status" value="NOT_ANNOTATED_CDS"/>
    <property type="molecule type" value="Genomic_DNA"/>
</dbReference>
<feature type="compositionally biased region" description="Basic and acidic residues" evidence="6">
    <location>
        <begin position="888"/>
        <end position="938"/>
    </location>
</feature>
<evidence type="ECO:0000259" key="7">
    <source>
        <dbReference type="Pfam" id="PF12931"/>
    </source>
</evidence>
<dbReference type="GO" id="GO:0012507">
    <property type="term" value="C:ER to Golgi transport vesicle membrane"/>
    <property type="evidence" value="ECO:0007669"/>
    <property type="project" value="TreeGrafter"/>
</dbReference>
<dbReference type="Proteomes" id="UP000092460">
    <property type="component" value="Unassembled WGS sequence"/>
</dbReference>
<feature type="region of interest" description="Disordered" evidence="6">
    <location>
        <begin position="117"/>
        <end position="154"/>
    </location>
</feature>
<feature type="domain" description="Sec16 Sec23-binding" evidence="7">
    <location>
        <begin position="1392"/>
        <end position="1636"/>
    </location>
</feature>
<dbReference type="EnsemblMetazoa" id="GPPI042241-RA">
    <property type="protein sequence ID" value="GPPI042241-PA"/>
    <property type="gene ID" value="GPPI042241"/>
</dbReference>
<reference evidence="9" key="1">
    <citation type="submission" date="2015-01" db="EMBL/GenBank/DDBJ databases">
        <authorList>
            <person name="Aksoy S."/>
            <person name="Warren W."/>
            <person name="Wilson R.K."/>
        </authorList>
    </citation>
    <scope>NUCLEOTIDE SEQUENCE [LARGE SCALE GENOMIC DNA]</scope>
    <source>
        <strain evidence="9">IAEA</strain>
    </source>
</reference>
<feature type="compositionally biased region" description="Polar residues" evidence="6">
    <location>
        <begin position="134"/>
        <end position="154"/>
    </location>
</feature>
<feature type="compositionally biased region" description="Acidic residues" evidence="6">
    <location>
        <begin position="2121"/>
        <end position="2143"/>
    </location>
</feature>
<feature type="region of interest" description="Disordered" evidence="6">
    <location>
        <begin position="578"/>
        <end position="617"/>
    </location>
</feature>
<comment type="similarity">
    <text evidence="2">Belongs to the SEC16 family.</text>
</comment>
<dbReference type="GO" id="GO:0070973">
    <property type="term" value="P:protein localization to endoplasmic reticulum exit site"/>
    <property type="evidence" value="ECO:0007669"/>
    <property type="project" value="TreeGrafter"/>
</dbReference>
<proteinExistence type="inferred from homology"/>
<evidence type="ECO:0000256" key="6">
    <source>
        <dbReference type="SAM" id="MobiDB-lite"/>
    </source>
</evidence>
<feature type="compositionally biased region" description="Basic and acidic residues" evidence="6">
    <location>
        <begin position="859"/>
        <end position="874"/>
    </location>
</feature>
<accession>A0A1B0BVZ0</accession>
<keyword evidence="9" id="KW-1185">Reference proteome</keyword>
<dbReference type="PANTHER" id="PTHR13402:SF6">
    <property type="entry name" value="SECRETORY 16, ISOFORM I"/>
    <property type="match status" value="1"/>
</dbReference>
<keyword evidence="5" id="KW-0931">ER-Golgi transport</keyword>
<feature type="region of interest" description="Disordered" evidence="6">
    <location>
        <begin position="1"/>
        <end position="29"/>
    </location>
</feature>
<dbReference type="CDD" id="cd09233">
    <property type="entry name" value="ACE1-Sec16-like"/>
    <property type="match status" value="1"/>
</dbReference>
<feature type="compositionally biased region" description="Polar residues" evidence="6">
    <location>
        <begin position="1007"/>
        <end position="1022"/>
    </location>
</feature>
<dbReference type="InterPro" id="IPR024298">
    <property type="entry name" value="Sec16_Sec23-bd"/>
</dbReference>
<evidence type="ECO:0000256" key="2">
    <source>
        <dbReference type="ARBA" id="ARBA00005927"/>
    </source>
</evidence>